<feature type="region of interest" description="Disordered" evidence="1">
    <location>
        <begin position="98"/>
        <end position="120"/>
    </location>
</feature>
<comment type="caution">
    <text evidence="2">The sequence shown here is derived from an EMBL/GenBank/DDBJ whole genome shotgun (WGS) entry which is preliminary data.</text>
</comment>
<proteinExistence type="predicted"/>
<accession>A0AAD7XAV7</accession>
<evidence type="ECO:0000313" key="3">
    <source>
        <dbReference type="Proteomes" id="UP001215151"/>
    </source>
</evidence>
<organism evidence="2 3">
    <name type="scientific">Trametes cubensis</name>
    <dbReference type="NCBI Taxonomy" id="1111947"/>
    <lineage>
        <taxon>Eukaryota</taxon>
        <taxon>Fungi</taxon>
        <taxon>Dikarya</taxon>
        <taxon>Basidiomycota</taxon>
        <taxon>Agaricomycotina</taxon>
        <taxon>Agaricomycetes</taxon>
        <taxon>Polyporales</taxon>
        <taxon>Polyporaceae</taxon>
        <taxon>Trametes</taxon>
    </lineage>
</organism>
<gene>
    <name evidence="2" type="ORF">ONZ51_g6726</name>
</gene>
<evidence type="ECO:0000313" key="2">
    <source>
        <dbReference type="EMBL" id="KAJ8475193.1"/>
    </source>
</evidence>
<protein>
    <submittedName>
        <fullName evidence="2">Uncharacterized protein</fullName>
    </submittedName>
</protein>
<feature type="compositionally biased region" description="Polar residues" evidence="1">
    <location>
        <begin position="102"/>
        <end position="120"/>
    </location>
</feature>
<keyword evidence="3" id="KW-1185">Reference proteome</keyword>
<evidence type="ECO:0000256" key="1">
    <source>
        <dbReference type="SAM" id="MobiDB-lite"/>
    </source>
</evidence>
<reference evidence="2" key="1">
    <citation type="submission" date="2022-11" db="EMBL/GenBank/DDBJ databases">
        <title>Genome Sequence of Cubamyces cubensis.</title>
        <authorList>
            <person name="Buettner E."/>
        </authorList>
    </citation>
    <scope>NUCLEOTIDE SEQUENCE</scope>
    <source>
        <strain evidence="2">MPL-01</strain>
    </source>
</reference>
<name>A0AAD7XAV7_9APHY</name>
<dbReference type="Proteomes" id="UP001215151">
    <property type="component" value="Unassembled WGS sequence"/>
</dbReference>
<sequence>MGRSDTKEQIPIDKIADVLRNPGHYSELYPETLPLTRRLYQQLGTQEPTKPAPAIAPHEPVQAIEQAMGQPKERLYFQHPAMNDVDTVRPGRNAIHRDTRGYQGQQQTRSPIEQDATPTRTYSDATLSVVETDMVCDVEVVPRTQDRRQQEIGHHFGDVLASLAISMADTSTQALEFTY</sequence>
<dbReference type="EMBL" id="JAPEVG010000166">
    <property type="protein sequence ID" value="KAJ8475193.1"/>
    <property type="molecule type" value="Genomic_DNA"/>
</dbReference>
<dbReference type="AlphaFoldDB" id="A0AAD7XAV7"/>